<gene>
    <name evidence="3" type="ORF">HMPREF1526_00346</name>
</gene>
<dbReference type="InterPro" id="IPR002508">
    <property type="entry name" value="MurNAc-LAA_cat"/>
</dbReference>
<dbReference type="InterPro" id="IPR050695">
    <property type="entry name" value="N-acetylmuramoyl_amidase_3"/>
</dbReference>
<evidence type="ECO:0000259" key="2">
    <source>
        <dbReference type="SMART" id="SM00646"/>
    </source>
</evidence>
<evidence type="ECO:0000256" key="1">
    <source>
        <dbReference type="ARBA" id="ARBA00022801"/>
    </source>
</evidence>
<dbReference type="SUPFAM" id="SSF53187">
    <property type="entry name" value="Zn-dependent exopeptidases"/>
    <property type="match status" value="1"/>
</dbReference>
<dbReference type="CDD" id="cd02696">
    <property type="entry name" value="MurNAc-LAA"/>
    <property type="match status" value="1"/>
</dbReference>
<dbReference type="PANTHER" id="PTHR30404:SF0">
    <property type="entry name" value="N-ACETYLMURAMOYL-L-ALANINE AMIDASE AMIC"/>
    <property type="match status" value="1"/>
</dbReference>
<dbReference type="Pfam" id="PF01520">
    <property type="entry name" value="Amidase_3"/>
    <property type="match status" value="1"/>
</dbReference>
<keyword evidence="4" id="KW-1185">Reference proteome</keyword>
<sequence length="238" mass="25347">MAKVFLGVGHGGSDPGAQGGGLDEADINLGIAVACQAELVRHGVQVRMSRIKDEDDPLTEEIQECNAYDPDLAVDIHTNAGGGTGFEVYHTLGGGKGKILAQNIEAEVKAIGQTSRGCKTKANSAGRDYFGFIRETACPAVICECAFIDTAADRVKVDTADKQAVFGKAYARGILKTLGIAVQLEQVTDPDVQTAIDTIQIKAGLEEQTIRYLLDYQYGEALVKKLARAMDRNLVVSS</sequence>
<dbReference type="eggNOG" id="COG0860">
    <property type="taxonomic scope" value="Bacteria"/>
</dbReference>
<name>R8W911_9FIRM</name>
<keyword evidence="1" id="KW-0378">Hydrolase</keyword>
<organism evidence="3 4">
    <name type="scientific">Butyricicoccus pullicaecorum 1.2</name>
    <dbReference type="NCBI Taxonomy" id="1203606"/>
    <lineage>
        <taxon>Bacteria</taxon>
        <taxon>Bacillati</taxon>
        <taxon>Bacillota</taxon>
        <taxon>Clostridia</taxon>
        <taxon>Eubacteriales</taxon>
        <taxon>Butyricicoccaceae</taxon>
        <taxon>Butyricicoccus</taxon>
    </lineage>
</organism>
<dbReference type="HOGENOM" id="CLU_014322_9_1_9"/>
<dbReference type="AlphaFoldDB" id="R8W911"/>
<dbReference type="EMBL" id="AQOB01000002">
    <property type="protein sequence ID" value="EOQ39652.1"/>
    <property type="molecule type" value="Genomic_DNA"/>
</dbReference>
<dbReference type="SMART" id="SM00646">
    <property type="entry name" value="Ami_3"/>
    <property type="match status" value="1"/>
</dbReference>
<dbReference type="PATRIC" id="fig|1203606.4.peg.318"/>
<evidence type="ECO:0000313" key="3">
    <source>
        <dbReference type="EMBL" id="EOQ39652.1"/>
    </source>
</evidence>
<dbReference type="GO" id="GO:0009253">
    <property type="term" value="P:peptidoglycan catabolic process"/>
    <property type="evidence" value="ECO:0007669"/>
    <property type="project" value="InterPro"/>
</dbReference>
<protein>
    <recommendedName>
        <fullName evidence="2">MurNAc-LAA domain-containing protein</fullName>
    </recommendedName>
</protein>
<feature type="domain" description="MurNAc-LAA" evidence="2">
    <location>
        <begin position="62"/>
        <end position="175"/>
    </location>
</feature>
<accession>R8W911</accession>
<dbReference type="GO" id="GO:0008745">
    <property type="term" value="F:N-acetylmuramoyl-L-alanine amidase activity"/>
    <property type="evidence" value="ECO:0007669"/>
    <property type="project" value="InterPro"/>
</dbReference>
<dbReference type="OrthoDB" id="9772024at2"/>
<dbReference type="GO" id="GO:0030288">
    <property type="term" value="C:outer membrane-bounded periplasmic space"/>
    <property type="evidence" value="ECO:0007669"/>
    <property type="project" value="TreeGrafter"/>
</dbReference>
<evidence type="ECO:0000313" key="4">
    <source>
        <dbReference type="Proteomes" id="UP000013981"/>
    </source>
</evidence>
<proteinExistence type="predicted"/>
<dbReference type="RefSeq" id="WP_016146555.1">
    <property type="nucleotide sequence ID" value="NZ_KB976103.1"/>
</dbReference>
<dbReference type="PANTHER" id="PTHR30404">
    <property type="entry name" value="N-ACETYLMURAMOYL-L-ALANINE AMIDASE"/>
    <property type="match status" value="1"/>
</dbReference>
<dbReference type="Proteomes" id="UP000013981">
    <property type="component" value="Unassembled WGS sequence"/>
</dbReference>
<dbReference type="Gene3D" id="3.40.630.40">
    <property type="entry name" value="Zn-dependent exopeptidases"/>
    <property type="match status" value="1"/>
</dbReference>
<reference evidence="3 4" key="1">
    <citation type="submission" date="2013-01" db="EMBL/GenBank/DDBJ databases">
        <title>The Genome Sequence of Butyricicoccus pullicaecorum 1.2.</title>
        <authorList>
            <consortium name="The Broad Institute Genome Sequencing Platform"/>
            <person name="Earl A."/>
            <person name="Ward D."/>
            <person name="Feldgarden M."/>
            <person name="Gevers D."/>
            <person name="Van Immerseel F."/>
            <person name="Eeckhaut V."/>
            <person name="Walker B."/>
            <person name="Young S.K."/>
            <person name="Zeng Q."/>
            <person name="Gargeya S."/>
            <person name="Fitzgerald M."/>
            <person name="Haas B."/>
            <person name="Abouelleil A."/>
            <person name="Alvarado L."/>
            <person name="Arachchi H.M."/>
            <person name="Berlin A.M."/>
            <person name="Chapman S.B."/>
            <person name="Dewar J."/>
            <person name="Goldberg J."/>
            <person name="Griggs A."/>
            <person name="Gujja S."/>
            <person name="Hansen M."/>
            <person name="Howarth C."/>
            <person name="Imamovic A."/>
            <person name="Larimer J."/>
            <person name="McCowan C."/>
            <person name="Murphy C."/>
            <person name="Neiman D."/>
            <person name="Pearson M."/>
            <person name="Priest M."/>
            <person name="Roberts A."/>
            <person name="Saif S."/>
            <person name="Shea T."/>
            <person name="Sisk P."/>
            <person name="Sykes S."/>
            <person name="Wortman J."/>
            <person name="Nusbaum C."/>
            <person name="Birren B."/>
        </authorList>
    </citation>
    <scope>NUCLEOTIDE SEQUENCE [LARGE SCALE GENOMIC DNA]</scope>
    <source>
        <strain evidence="3 4">1.2</strain>
    </source>
</reference>
<comment type="caution">
    <text evidence="3">The sequence shown here is derived from an EMBL/GenBank/DDBJ whole genome shotgun (WGS) entry which is preliminary data.</text>
</comment>